<evidence type="ECO:0000313" key="2">
    <source>
        <dbReference type="EMBL" id="MBW88550.1"/>
    </source>
</evidence>
<feature type="compositionally biased region" description="Polar residues" evidence="1">
    <location>
        <begin position="1"/>
        <end position="35"/>
    </location>
</feature>
<dbReference type="EMBL" id="GGEC01008068">
    <property type="protein sequence ID" value="MBW88551.1"/>
    <property type="molecule type" value="Transcribed_RNA"/>
</dbReference>
<proteinExistence type="predicted"/>
<feature type="region of interest" description="Disordered" evidence="1">
    <location>
        <begin position="90"/>
        <end position="129"/>
    </location>
</feature>
<protein>
    <submittedName>
        <fullName evidence="2">Uncharacterized protein</fullName>
    </submittedName>
</protein>
<reference evidence="2" key="1">
    <citation type="submission" date="2018-02" db="EMBL/GenBank/DDBJ databases">
        <title>Rhizophora mucronata_Transcriptome.</title>
        <authorList>
            <person name="Meera S.P."/>
            <person name="Sreeshan A."/>
            <person name="Augustine A."/>
        </authorList>
    </citation>
    <scope>NUCLEOTIDE SEQUENCE</scope>
    <source>
        <tissue evidence="2">Leaf</tissue>
    </source>
</reference>
<dbReference type="AlphaFoldDB" id="A0A2P2J514"/>
<feature type="region of interest" description="Disordered" evidence="1">
    <location>
        <begin position="1"/>
        <end position="52"/>
    </location>
</feature>
<dbReference type="PANTHER" id="PTHR36388">
    <property type="entry name" value="OS02G0469000 PROTEIN"/>
    <property type="match status" value="1"/>
</dbReference>
<accession>A0A2P2J514</accession>
<name>A0A2P2J514_RHIMU</name>
<feature type="compositionally biased region" description="Basic and acidic residues" evidence="1">
    <location>
        <begin position="104"/>
        <end position="120"/>
    </location>
</feature>
<evidence type="ECO:0000256" key="1">
    <source>
        <dbReference type="SAM" id="MobiDB-lite"/>
    </source>
</evidence>
<sequence>MVEVTVSSPADDYSSQSGGPFSPYTNSLISTQSIDPLSPDRDSLASIRNGDPLSAEDRAWVDSCLVDHEDSKVDAFSFKGTLLEVLQSLQESHDMSRNSSDIPRGTDIEIPRSSEARNADPSRGTNDGFLSYAEEAGTENYSSSFEEETGIPLSQFFREDVAELFVEDAMLTNSEEQNTLFSSQFREDVTEISLENAFLPNFKEDSEGASESNDSSRLDKNFSAHEVEPSSKDIFRVWDLGIPADKDDLEGELIKQFKKALSERPLASKASTAADSEAWKDLKEEPIDDLIAGIADLSLNEQSSR</sequence>
<organism evidence="2">
    <name type="scientific">Rhizophora mucronata</name>
    <name type="common">Asiatic mangrove</name>
    <dbReference type="NCBI Taxonomy" id="61149"/>
    <lineage>
        <taxon>Eukaryota</taxon>
        <taxon>Viridiplantae</taxon>
        <taxon>Streptophyta</taxon>
        <taxon>Embryophyta</taxon>
        <taxon>Tracheophyta</taxon>
        <taxon>Spermatophyta</taxon>
        <taxon>Magnoliopsida</taxon>
        <taxon>eudicotyledons</taxon>
        <taxon>Gunneridae</taxon>
        <taxon>Pentapetalae</taxon>
        <taxon>rosids</taxon>
        <taxon>fabids</taxon>
        <taxon>Malpighiales</taxon>
        <taxon>Rhizophoraceae</taxon>
        <taxon>Rhizophora</taxon>
    </lineage>
</organism>
<dbReference type="PANTHER" id="PTHR36388:SF1">
    <property type="entry name" value="OS02G0469000 PROTEIN"/>
    <property type="match status" value="1"/>
</dbReference>
<dbReference type="EMBL" id="GGEC01008067">
    <property type="protein sequence ID" value="MBW88550.1"/>
    <property type="molecule type" value="Transcribed_RNA"/>
</dbReference>